<keyword evidence="1 5" id="KW-0413">Isomerase</keyword>
<dbReference type="Gene3D" id="3.40.50.2000">
    <property type="entry name" value="Glycogen Phosphorylase B"/>
    <property type="match status" value="2"/>
</dbReference>
<reference evidence="7 8" key="1">
    <citation type="submission" date="2023-02" db="EMBL/GenBank/DDBJ databases">
        <title>Devosia chondri sp. nov., isolated from the phycosphere of marine algae.</title>
        <authorList>
            <person name="Kim J.M."/>
            <person name="Lee J.K."/>
            <person name="Choi B.J."/>
            <person name="Bayburt H."/>
            <person name="Jeon C.O."/>
        </authorList>
    </citation>
    <scope>NUCLEOTIDE SEQUENCE [LARGE SCALE GENOMIC DNA]</scope>
    <source>
        <strain evidence="7 8">G2-5</strain>
    </source>
</reference>
<name>A0ABY7YXW4_9HYPH</name>
<sequence length="393" mass="42774">MHKILVVYGTRPEAIKVAPLIAAMARSKHLEAVVAVTGQHREMLDQVNALFGIAPSHDLNIISQRQQLQGITCRALEGVSDVIAAENPDAVMVQGDTTTCFAAALASFYQKVPVIHVEAGLRTGDIYNPFPEEMNRGMVSKLASLHLAPTDTSRQNLLREAIPAKNISVTGNTVIDALLEVAARRLPPDNPDLRRVEGKRTIIFTAHRRESWGEPMRRTAQAMAEIARRFPDVHLVLPVHLNPVVREILLPPLEKLDNVLITEPLSYSDFVGAMRSAEIVLTDSGGVQEEAPSLGKPVLVLRETTERPEAVSAGTVKLVGTNQALIVDEVSTLLTDKTAYDAMAKAVNPYGDGHAADRCVQSIEHFFGHATRPRDFIATATPTRAQAQAPRVS</sequence>
<keyword evidence="8" id="KW-1185">Reference proteome</keyword>
<dbReference type="RefSeq" id="WP_282211744.1">
    <property type="nucleotide sequence ID" value="NZ_CP118247.1"/>
</dbReference>
<dbReference type="SUPFAM" id="SSF53756">
    <property type="entry name" value="UDP-Glycosyltransferase/glycogen phosphorylase"/>
    <property type="match status" value="1"/>
</dbReference>
<evidence type="ECO:0000259" key="6">
    <source>
        <dbReference type="Pfam" id="PF02350"/>
    </source>
</evidence>
<dbReference type="EMBL" id="CP118247">
    <property type="protein sequence ID" value="WDR06230.1"/>
    <property type="molecule type" value="Genomic_DNA"/>
</dbReference>
<comment type="similarity">
    <text evidence="3 5">Belongs to the UDP-N-acetylglucosamine 2-epimerase family.</text>
</comment>
<dbReference type="EC" id="5.1.3.14" evidence="4"/>
<dbReference type="PANTHER" id="PTHR43174:SF2">
    <property type="entry name" value="UDP-N-ACETYLGLUCOSAMINE 2-EPIMERASE"/>
    <property type="match status" value="1"/>
</dbReference>
<gene>
    <name evidence="7" type="primary">wecB</name>
    <name evidence="7" type="ORF">PSQ90_01850</name>
</gene>
<evidence type="ECO:0000256" key="2">
    <source>
        <dbReference type="ARBA" id="ARBA00036080"/>
    </source>
</evidence>
<dbReference type="PANTHER" id="PTHR43174">
    <property type="entry name" value="UDP-N-ACETYLGLUCOSAMINE 2-EPIMERASE"/>
    <property type="match status" value="1"/>
</dbReference>
<evidence type="ECO:0000313" key="7">
    <source>
        <dbReference type="EMBL" id="WDR06230.1"/>
    </source>
</evidence>
<evidence type="ECO:0000313" key="8">
    <source>
        <dbReference type="Proteomes" id="UP001222118"/>
    </source>
</evidence>
<comment type="catalytic activity">
    <reaction evidence="2">
        <text>UDP-N-acetyl-alpha-D-glucosamine = UDP-N-acetyl-alpha-D-mannosamine</text>
        <dbReference type="Rhea" id="RHEA:17213"/>
        <dbReference type="ChEBI" id="CHEBI:57705"/>
        <dbReference type="ChEBI" id="CHEBI:68623"/>
        <dbReference type="EC" id="5.1.3.14"/>
    </reaction>
</comment>
<proteinExistence type="inferred from homology"/>
<organism evidence="7 8">
    <name type="scientific">Devosia rhodophyticola</name>
    <dbReference type="NCBI Taxonomy" id="3026423"/>
    <lineage>
        <taxon>Bacteria</taxon>
        <taxon>Pseudomonadati</taxon>
        <taxon>Pseudomonadota</taxon>
        <taxon>Alphaproteobacteria</taxon>
        <taxon>Hyphomicrobiales</taxon>
        <taxon>Devosiaceae</taxon>
        <taxon>Devosia</taxon>
    </lineage>
</organism>
<feature type="domain" description="UDP-N-acetylglucosamine 2-epimerase" evidence="6">
    <location>
        <begin position="23"/>
        <end position="364"/>
    </location>
</feature>
<dbReference type="CDD" id="cd03786">
    <property type="entry name" value="GTB_UDP-GlcNAc_2-Epimerase"/>
    <property type="match status" value="1"/>
</dbReference>
<evidence type="ECO:0000256" key="3">
    <source>
        <dbReference type="ARBA" id="ARBA00038209"/>
    </source>
</evidence>
<dbReference type="InterPro" id="IPR003331">
    <property type="entry name" value="UDP_GlcNAc_Epimerase_2_dom"/>
</dbReference>
<dbReference type="GO" id="GO:0008761">
    <property type="term" value="F:UDP-N-acetylglucosamine 2-epimerase activity"/>
    <property type="evidence" value="ECO:0007669"/>
    <property type="project" value="UniProtKB-EC"/>
</dbReference>
<dbReference type="InterPro" id="IPR029767">
    <property type="entry name" value="WecB-like"/>
</dbReference>
<evidence type="ECO:0000256" key="1">
    <source>
        <dbReference type="ARBA" id="ARBA00023235"/>
    </source>
</evidence>
<dbReference type="NCBIfam" id="TIGR00236">
    <property type="entry name" value="wecB"/>
    <property type="match status" value="1"/>
</dbReference>
<dbReference type="Pfam" id="PF02350">
    <property type="entry name" value="Epimerase_2"/>
    <property type="match status" value="1"/>
</dbReference>
<protein>
    <recommendedName>
        <fullName evidence="4">UDP-N-acetylglucosamine 2-epimerase (non-hydrolyzing)</fullName>
        <ecNumber evidence="4">5.1.3.14</ecNumber>
    </recommendedName>
</protein>
<evidence type="ECO:0000256" key="5">
    <source>
        <dbReference type="RuleBase" id="RU003513"/>
    </source>
</evidence>
<dbReference type="Proteomes" id="UP001222118">
    <property type="component" value="Chromosome"/>
</dbReference>
<evidence type="ECO:0000256" key="4">
    <source>
        <dbReference type="ARBA" id="ARBA00038858"/>
    </source>
</evidence>
<accession>A0ABY7YXW4</accession>